<keyword evidence="4" id="KW-1185">Reference proteome</keyword>
<feature type="domain" description="DUF4097" evidence="2">
    <location>
        <begin position="157"/>
        <end position="274"/>
    </location>
</feature>
<dbReference type="InterPro" id="IPR025164">
    <property type="entry name" value="Toastrack_DUF4097"/>
</dbReference>
<name>A0ABY7RYA5_9FLAO</name>
<evidence type="ECO:0000313" key="3">
    <source>
        <dbReference type="EMBL" id="WCO01216.1"/>
    </source>
</evidence>
<feature type="signal peptide" evidence="1">
    <location>
        <begin position="1"/>
        <end position="21"/>
    </location>
</feature>
<evidence type="ECO:0000259" key="2">
    <source>
        <dbReference type="Pfam" id="PF13349"/>
    </source>
</evidence>
<dbReference type="EMBL" id="CP116221">
    <property type="protein sequence ID" value="WCO01216.1"/>
    <property type="molecule type" value="Genomic_DNA"/>
</dbReference>
<evidence type="ECO:0000256" key="1">
    <source>
        <dbReference type="SAM" id="SignalP"/>
    </source>
</evidence>
<accession>A0ABY7RYA5</accession>
<evidence type="ECO:0000313" key="4">
    <source>
        <dbReference type="Proteomes" id="UP001202717"/>
    </source>
</evidence>
<proteinExistence type="predicted"/>
<sequence length="278" mass="30721">MKRTGIIINFIAVFCFMFSNAQEDYIKSLIGITKVKIETGTHVKIITGTTNELRFTKYVYDNDDHNHDNCDHEHHEECHDCEENNKDDRSKGLKAVYSGGVDNTGFGMSIEQEGTVLRIKDLKSWMQRKGLQIVLPKTMDIHLDCGNLGSAVLRGFSSEIEVNTNVGRIILKDVTGPITAHSSTGTIDVNFSSVSQSSPITLSSSTGAVDVSLPVNTKADLELRSNMGTIYTDFDLQRPSEDDMKVVGATRKIESKLNNGGVKIVLRSSTGNVYLRKQ</sequence>
<reference evidence="3 4" key="1">
    <citation type="submission" date="2023-01" db="EMBL/GenBank/DDBJ databases">
        <title>Psychroserpens ponticola sp. nov., isolated from seawater.</title>
        <authorList>
            <person name="Kristyanto S."/>
            <person name="Jung J."/>
            <person name="Kim J.M."/>
            <person name="Jeon C.O."/>
        </authorList>
    </citation>
    <scope>NUCLEOTIDE SEQUENCE [LARGE SCALE GENOMIC DNA]</scope>
    <source>
        <strain evidence="3 4">MSW6</strain>
    </source>
</reference>
<dbReference type="Proteomes" id="UP001202717">
    <property type="component" value="Chromosome"/>
</dbReference>
<protein>
    <submittedName>
        <fullName evidence="3">DUF4097 family beta strand repeat-containing protein</fullName>
    </submittedName>
</protein>
<keyword evidence="1" id="KW-0732">Signal</keyword>
<organism evidence="3 4">
    <name type="scientific">Psychroserpens ponticola</name>
    <dbReference type="NCBI Taxonomy" id="2932268"/>
    <lineage>
        <taxon>Bacteria</taxon>
        <taxon>Pseudomonadati</taxon>
        <taxon>Bacteroidota</taxon>
        <taxon>Flavobacteriia</taxon>
        <taxon>Flavobacteriales</taxon>
        <taxon>Flavobacteriaceae</taxon>
        <taxon>Psychroserpens</taxon>
    </lineage>
</organism>
<dbReference type="RefSeq" id="WP_249993773.1">
    <property type="nucleotide sequence ID" value="NZ_CP116221.1"/>
</dbReference>
<dbReference type="Pfam" id="PF13349">
    <property type="entry name" value="DUF4097"/>
    <property type="match status" value="1"/>
</dbReference>
<gene>
    <name evidence="3" type="ORF">MUN68_014240</name>
</gene>
<feature type="chain" id="PRO_5046801424" evidence="1">
    <location>
        <begin position="22"/>
        <end position="278"/>
    </location>
</feature>